<keyword evidence="3" id="KW-1185">Reference proteome</keyword>
<accession>A0A515ERG9</accession>
<dbReference type="EMBL" id="CP036282">
    <property type="protein sequence ID" value="QDL55261.1"/>
    <property type="molecule type" value="Genomic_DNA"/>
</dbReference>
<keyword evidence="1" id="KW-1133">Transmembrane helix</keyword>
<reference evidence="3" key="2">
    <citation type="journal article" date="2020" name="Int. J. Syst. Evol. Microbiol.">
        <title>Genomic insights into a novel species Rhodoferax aquaticus sp. nov., isolated from freshwater.</title>
        <authorList>
            <person name="Li T."/>
            <person name="Zhuo Y."/>
            <person name="Jin C.Z."/>
            <person name="Wu X."/>
            <person name="Ko S.R."/>
            <person name="Jin F.J."/>
            <person name="Ahn C.Y."/>
            <person name="Oh H.M."/>
            <person name="Lee H.G."/>
            <person name="Jin L."/>
        </authorList>
    </citation>
    <scope>NUCLEOTIDE SEQUENCE [LARGE SCALE GENOMIC DNA]</scope>
    <source>
        <strain evidence="3">Gr-4</strain>
    </source>
</reference>
<proteinExistence type="predicted"/>
<evidence type="ECO:0000256" key="1">
    <source>
        <dbReference type="SAM" id="Phobius"/>
    </source>
</evidence>
<name>A0A515ERG9_9BURK</name>
<dbReference type="AlphaFoldDB" id="A0A515ERG9"/>
<dbReference type="KEGG" id="rhg:EXZ61_14405"/>
<evidence type="ECO:0000313" key="2">
    <source>
        <dbReference type="EMBL" id="QDL55261.1"/>
    </source>
</evidence>
<organism evidence="2 3">
    <name type="scientific">Rhodoferax aquaticus</name>
    <dbReference type="NCBI Taxonomy" id="2527691"/>
    <lineage>
        <taxon>Bacteria</taxon>
        <taxon>Pseudomonadati</taxon>
        <taxon>Pseudomonadota</taxon>
        <taxon>Betaproteobacteria</taxon>
        <taxon>Burkholderiales</taxon>
        <taxon>Comamonadaceae</taxon>
        <taxon>Rhodoferax</taxon>
    </lineage>
</organism>
<gene>
    <name evidence="2" type="ORF">EXZ61_14405</name>
</gene>
<evidence type="ECO:0000313" key="3">
    <source>
        <dbReference type="Proteomes" id="UP000317365"/>
    </source>
</evidence>
<keyword evidence="1" id="KW-0472">Membrane</keyword>
<feature type="transmembrane region" description="Helical" evidence="1">
    <location>
        <begin position="35"/>
        <end position="52"/>
    </location>
</feature>
<keyword evidence="1" id="KW-0812">Transmembrane</keyword>
<protein>
    <submittedName>
        <fullName evidence="2">Uncharacterized protein</fullName>
    </submittedName>
</protein>
<sequence length="167" mass="18787">MTDSTANQPASTDAPKVFTFEPTGGTLKADAYSPFFKGLALVLLAMAALWAWEMHQWGQRQAVEQATSWLWAPWGLMAYTVWFVVTGKTTLSSSAVEQSWMWGKRLELSNLAYAKVIRIKALDWLIAPRLYTKNFSGKILVFYAADANMLSEFKRLELALEAARNAR</sequence>
<dbReference type="Proteomes" id="UP000317365">
    <property type="component" value="Chromosome"/>
</dbReference>
<reference evidence="3" key="1">
    <citation type="submission" date="2019-02" db="EMBL/GenBank/DDBJ databases">
        <title>Complete genome sequence of Rhodoferax sp. Gr-4.</title>
        <authorList>
            <person name="Jin L."/>
        </authorList>
    </citation>
    <scope>NUCLEOTIDE SEQUENCE [LARGE SCALE GENOMIC DNA]</scope>
    <source>
        <strain evidence="3">Gr-4</strain>
    </source>
</reference>
<dbReference type="RefSeq" id="WP_142812421.1">
    <property type="nucleotide sequence ID" value="NZ_CP036282.1"/>
</dbReference>